<dbReference type="PANTHER" id="PTHR32347">
    <property type="entry name" value="EFFLUX SYSTEM COMPONENT YKNX-RELATED"/>
    <property type="match status" value="1"/>
</dbReference>
<dbReference type="Gene3D" id="2.40.420.20">
    <property type="match status" value="1"/>
</dbReference>
<feature type="domain" description="YknX-like beta-barrel" evidence="7">
    <location>
        <begin position="375"/>
        <end position="446"/>
    </location>
</feature>
<sequence>MKGFFRKKIVIWSLIVLVLAGAGTFYYQKQSKPSLAAAAKENIIDVKKGNLRSTVSGTSQFEPTKMQTITIPSDGTIKKMNLSRNKAVKTGDVLFELSNPDFNIDMQRAKLTLTQLQKDYEDLQKQQNALTMIAPLGGKLTFANTIDIASQVSKTSKIATISDMRTLNVTLAFLIEDAVQFHVGDPIDIAVEGYMLTKTATIKAINKVPHADATGNKILDVDLEIINDNTLDAGLQVRGSTTIDGHVSDSQTQAPLQYAKTVTVIANANGNIKDLNYKTGDQVEQGEVLGTIFNDTLVNDMSSKQATIDQQKITISDLQEKLDSLIVKAPFNGVFSTDFVNQKTDVLATYPVGAKVSSGIQLGSIASLESMQLPVQVDELDLPNIKDKMKADVKIDSLAGRTYQGEVNQVSTVGTTTNGVTFYTVVLSVSNNNNTLKYGMTATAEILIQNKQNVLLLPIEALQSSQGKRYVSLKKADGTVELKHEVKIGIRSKTQVEITSGLKEGDKVVTPVLQAQARNLSQADIQALREQFQNGAGGAAGGFGGFGGGAGAGGTGGTRAGGNAGGGGGGNRGN</sequence>
<dbReference type="NCBIfam" id="TIGR01730">
    <property type="entry name" value="RND_mfp"/>
    <property type="match status" value="1"/>
</dbReference>
<keyword evidence="3 4" id="KW-0175">Coiled coil</keyword>
<evidence type="ECO:0000259" key="7">
    <source>
        <dbReference type="Pfam" id="PF25990"/>
    </source>
</evidence>
<dbReference type="Gene3D" id="2.40.50.100">
    <property type="match status" value="1"/>
</dbReference>
<gene>
    <name evidence="8" type="ORF">EHS13_18525</name>
</gene>
<dbReference type="Gene3D" id="2.40.30.170">
    <property type="match status" value="1"/>
</dbReference>
<dbReference type="SUPFAM" id="SSF111369">
    <property type="entry name" value="HlyD-like secretion proteins"/>
    <property type="match status" value="1"/>
</dbReference>
<dbReference type="InterPro" id="IPR058627">
    <property type="entry name" value="MdtA-like_C"/>
</dbReference>
<name>A0A6B8RM48_9BACL</name>
<evidence type="ECO:0000256" key="4">
    <source>
        <dbReference type="SAM" id="Coils"/>
    </source>
</evidence>
<evidence type="ECO:0000256" key="3">
    <source>
        <dbReference type="ARBA" id="ARBA00023054"/>
    </source>
</evidence>
<dbReference type="EMBL" id="CP034235">
    <property type="protein sequence ID" value="QGQ96732.1"/>
    <property type="molecule type" value="Genomic_DNA"/>
</dbReference>
<feature type="coiled-coil region" evidence="4">
    <location>
        <begin position="106"/>
        <end position="133"/>
    </location>
</feature>
<reference evidence="9" key="1">
    <citation type="submission" date="2018-11" db="EMBL/GenBank/DDBJ databases">
        <title>Complete genome sequence of Paenibacillus sp. ML311-T8.</title>
        <authorList>
            <person name="Nam Y.-D."/>
            <person name="Kang J."/>
            <person name="Chung W.-H."/>
            <person name="Park Y.S."/>
        </authorList>
    </citation>
    <scope>NUCLEOTIDE SEQUENCE [LARGE SCALE GENOMIC DNA]</scope>
    <source>
        <strain evidence="9">ML311-T8</strain>
    </source>
</reference>
<proteinExistence type="inferred from homology"/>
<dbReference type="Pfam" id="PF25990">
    <property type="entry name" value="Beta-barrel_YknX"/>
    <property type="match status" value="1"/>
</dbReference>
<dbReference type="GO" id="GO:0016020">
    <property type="term" value="C:membrane"/>
    <property type="evidence" value="ECO:0007669"/>
    <property type="project" value="InterPro"/>
</dbReference>
<feature type="coiled-coil region" evidence="4">
    <location>
        <begin position="301"/>
        <end position="328"/>
    </location>
</feature>
<dbReference type="OrthoDB" id="2461559at2"/>
<evidence type="ECO:0000256" key="5">
    <source>
        <dbReference type="SAM" id="MobiDB-lite"/>
    </source>
</evidence>
<protein>
    <submittedName>
        <fullName evidence="8">Efflux RND transporter periplasmic adaptor subunit</fullName>
    </submittedName>
</protein>
<comment type="similarity">
    <text evidence="2">Belongs to the membrane fusion protein (MFP) (TC 8.A.1) family.</text>
</comment>
<dbReference type="AlphaFoldDB" id="A0A6B8RM48"/>
<dbReference type="RefSeq" id="WP_155701805.1">
    <property type="nucleotide sequence ID" value="NZ_CP034235.1"/>
</dbReference>
<dbReference type="GO" id="GO:0030313">
    <property type="term" value="C:cell envelope"/>
    <property type="evidence" value="ECO:0007669"/>
    <property type="project" value="UniProtKB-SubCell"/>
</dbReference>
<evidence type="ECO:0000256" key="2">
    <source>
        <dbReference type="ARBA" id="ARBA00009477"/>
    </source>
</evidence>
<keyword evidence="9" id="KW-1185">Reference proteome</keyword>
<evidence type="ECO:0000313" key="9">
    <source>
        <dbReference type="Proteomes" id="UP000426246"/>
    </source>
</evidence>
<dbReference type="InterPro" id="IPR050465">
    <property type="entry name" value="UPF0194_transport"/>
</dbReference>
<comment type="subcellular location">
    <subcellularLocation>
        <location evidence="1">Cell envelope</location>
    </subcellularLocation>
</comment>
<accession>A0A6B8RM48</accession>
<dbReference type="GO" id="GO:0022857">
    <property type="term" value="F:transmembrane transporter activity"/>
    <property type="evidence" value="ECO:0007669"/>
    <property type="project" value="InterPro"/>
</dbReference>
<dbReference type="InterPro" id="IPR058636">
    <property type="entry name" value="Beta-barrel_YknX"/>
</dbReference>
<feature type="domain" description="Multidrug resistance protein MdtA-like C-terminal permuted SH3" evidence="6">
    <location>
        <begin position="453"/>
        <end position="513"/>
    </location>
</feature>
<dbReference type="Pfam" id="PF25967">
    <property type="entry name" value="RND-MFP_C"/>
    <property type="match status" value="1"/>
</dbReference>
<organism evidence="8 9">
    <name type="scientific">Paenibacillus psychroresistens</name>
    <dbReference type="NCBI Taxonomy" id="1778678"/>
    <lineage>
        <taxon>Bacteria</taxon>
        <taxon>Bacillati</taxon>
        <taxon>Bacillota</taxon>
        <taxon>Bacilli</taxon>
        <taxon>Bacillales</taxon>
        <taxon>Paenibacillaceae</taxon>
        <taxon>Paenibacillus</taxon>
    </lineage>
</organism>
<feature type="region of interest" description="Disordered" evidence="5">
    <location>
        <begin position="552"/>
        <end position="574"/>
    </location>
</feature>
<dbReference type="KEGG" id="ppsc:EHS13_18525"/>
<dbReference type="Proteomes" id="UP000426246">
    <property type="component" value="Chromosome"/>
</dbReference>
<dbReference type="PANTHER" id="PTHR32347:SF14">
    <property type="entry name" value="EFFLUX SYSTEM COMPONENT YKNX-RELATED"/>
    <property type="match status" value="1"/>
</dbReference>
<evidence type="ECO:0000256" key="1">
    <source>
        <dbReference type="ARBA" id="ARBA00004196"/>
    </source>
</evidence>
<evidence type="ECO:0000259" key="6">
    <source>
        <dbReference type="Pfam" id="PF25967"/>
    </source>
</evidence>
<evidence type="ECO:0000313" key="8">
    <source>
        <dbReference type="EMBL" id="QGQ96732.1"/>
    </source>
</evidence>
<dbReference type="InterPro" id="IPR006143">
    <property type="entry name" value="RND_pump_MFP"/>
</dbReference>